<evidence type="ECO:0000256" key="2">
    <source>
        <dbReference type="SAM" id="SignalP"/>
    </source>
</evidence>
<accession>A0A8E2JIE1</accession>
<feature type="compositionally biased region" description="Polar residues" evidence="1">
    <location>
        <begin position="281"/>
        <end position="298"/>
    </location>
</feature>
<feature type="region of interest" description="Disordered" evidence="1">
    <location>
        <begin position="187"/>
        <end position="298"/>
    </location>
</feature>
<name>A0A8E2JIE1_9PEZI</name>
<evidence type="ECO:0000313" key="4">
    <source>
        <dbReference type="Proteomes" id="UP000250266"/>
    </source>
</evidence>
<dbReference type="AlphaFoldDB" id="A0A8E2JIE1"/>
<dbReference type="EMBL" id="KV744869">
    <property type="protein sequence ID" value="OCK83119.1"/>
    <property type="molecule type" value="Genomic_DNA"/>
</dbReference>
<feature type="chain" id="PRO_5034185493" evidence="2">
    <location>
        <begin position="20"/>
        <end position="298"/>
    </location>
</feature>
<keyword evidence="4" id="KW-1185">Reference proteome</keyword>
<evidence type="ECO:0000256" key="1">
    <source>
        <dbReference type="SAM" id="MobiDB-lite"/>
    </source>
</evidence>
<sequence length="298" mass="30550">MAVLLSITLLLHWLQLIAAQAPLGRSLTRPALPPLFTPIPILRPKHPFALALPVVDLRPLSIAAGDSSTATDLRRPPTDLGLIATTDPGLLTSPNPIGGALAPGDIRKPINADINAALAANFDTNANLNGNLNAVIVDVDTDDDDDDKHKHRLHVLVYGADDKEEGAAEDEEDGLIGLGKCPRGHPHCRHPEASAGPDFGGPDGAAPNPDPSGPSTGGPGLGWGDKPSSPCKDPSAAPGDSPDADPDHDHDDAAPGAASASPPLPKPSPPFSCPSVPIPATHSTRPRTSATRPPAVST</sequence>
<evidence type="ECO:0000313" key="3">
    <source>
        <dbReference type="EMBL" id="OCK83119.1"/>
    </source>
</evidence>
<organism evidence="3 4">
    <name type="scientific">Lepidopterella palustris CBS 459.81</name>
    <dbReference type="NCBI Taxonomy" id="1314670"/>
    <lineage>
        <taxon>Eukaryota</taxon>
        <taxon>Fungi</taxon>
        <taxon>Dikarya</taxon>
        <taxon>Ascomycota</taxon>
        <taxon>Pezizomycotina</taxon>
        <taxon>Dothideomycetes</taxon>
        <taxon>Pleosporomycetidae</taxon>
        <taxon>Mytilinidiales</taxon>
        <taxon>Argynnaceae</taxon>
        <taxon>Lepidopterella</taxon>
    </lineage>
</organism>
<keyword evidence="2" id="KW-0732">Signal</keyword>
<feature type="compositionally biased region" description="Pro residues" evidence="1">
    <location>
        <begin position="262"/>
        <end position="272"/>
    </location>
</feature>
<proteinExistence type="predicted"/>
<feature type="signal peptide" evidence="2">
    <location>
        <begin position="1"/>
        <end position="19"/>
    </location>
</feature>
<gene>
    <name evidence="3" type="ORF">K432DRAFT_402323</name>
</gene>
<reference evidence="3 4" key="1">
    <citation type="journal article" date="2016" name="Nat. Commun.">
        <title>Ectomycorrhizal ecology is imprinted in the genome of the dominant symbiotic fungus Cenococcum geophilum.</title>
        <authorList>
            <consortium name="DOE Joint Genome Institute"/>
            <person name="Peter M."/>
            <person name="Kohler A."/>
            <person name="Ohm R.A."/>
            <person name="Kuo A."/>
            <person name="Krutzmann J."/>
            <person name="Morin E."/>
            <person name="Arend M."/>
            <person name="Barry K.W."/>
            <person name="Binder M."/>
            <person name="Choi C."/>
            <person name="Clum A."/>
            <person name="Copeland A."/>
            <person name="Grisel N."/>
            <person name="Haridas S."/>
            <person name="Kipfer T."/>
            <person name="LaButti K."/>
            <person name="Lindquist E."/>
            <person name="Lipzen A."/>
            <person name="Maire R."/>
            <person name="Meier B."/>
            <person name="Mihaltcheva S."/>
            <person name="Molinier V."/>
            <person name="Murat C."/>
            <person name="Poggeler S."/>
            <person name="Quandt C.A."/>
            <person name="Sperisen C."/>
            <person name="Tritt A."/>
            <person name="Tisserant E."/>
            <person name="Crous P.W."/>
            <person name="Henrissat B."/>
            <person name="Nehls U."/>
            <person name="Egli S."/>
            <person name="Spatafora J.W."/>
            <person name="Grigoriev I.V."/>
            <person name="Martin F.M."/>
        </authorList>
    </citation>
    <scope>NUCLEOTIDE SEQUENCE [LARGE SCALE GENOMIC DNA]</scope>
    <source>
        <strain evidence="3 4">CBS 459.81</strain>
    </source>
</reference>
<dbReference type="Proteomes" id="UP000250266">
    <property type="component" value="Unassembled WGS sequence"/>
</dbReference>
<protein>
    <submittedName>
        <fullName evidence="3">Uncharacterized protein</fullName>
    </submittedName>
</protein>